<evidence type="ECO:0000256" key="8">
    <source>
        <dbReference type="ARBA" id="ARBA00022989"/>
    </source>
</evidence>
<dbReference type="SMART" id="SM00388">
    <property type="entry name" value="HisKA"/>
    <property type="match status" value="1"/>
</dbReference>
<dbReference type="Gene3D" id="3.30.565.10">
    <property type="entry name" value="Histidine kinase-like ATPase, C-terminal domain"/>
    <property type="match status" value="1"/>
</dbReference>
<dbReference type="InterPro" id="IPR005467">
    <property type="entry name" value="His_kinase_dom"/>
</dbReference>
<dbReference type="SMART" id="SM00387">
    <property type="entry name" value="HATPase_c"/>
    <property type="match status" value="1"/>
</dbReference>
<organism evidence="14 15">
    <name type="scientific">Kitasatospora griseola</name>
    <name type="common">Streptomyces griseolosporeus</name>
    <dbReference type="NCBI Taxonomy" id="2064"/>
    <lineage>
        <taxon>Bacteria</taxon>
        <taxon>Bacillati</taxon>
        <taxon>Actinomycetota</taxon>
        <taxon>Actinomycetes</taxon>
        <taxon>Kitasatosporales</taxon>
        <taxon>Streptomycetaceae</taxon>
        <taxon>Kitasatospora</taxon>
    </lineage>
</organism>
<feature type="transmembrane region" description="Helical" evidence="12">
    <location>
        <begin position="158"/>
        <end position="177"/>
    </location>
</feature>
<feature type="domain" description="Histidine kinase" evidence="13">
    <location>
        <begin position="247"/>
        <end position="460"/>
    </location>
</feature>
<gene>
    <name evidence="14" type="ORF">TR51_13260</name>
</gene>
<dbReference type="PROSITE" id="PS50109">
    <property type="entry name" value="HIS_KIN"/>
    <property type="match status" value="1"/>
</dbReference>
<dbReference type="STRING" id="2064.TR51_13260"/>
<keyword evidence="8 12" id="KW-1133">Transmembrane helix</keyword>
<dbReference type="GO" id="GO:0005886">
    <property type="term" value="C:plasma membrane"/>
    <property type="evidence" value="ECO:0007669"/>
    <property type="project" value="UniProtKB-SubCell"/>
</dbReference>
<dbReference type="PANTHER" id="PTHR45436">
    <property type="entry name" value="SENSOR HISTIDINE KINASE YKOH"/>
    <property type="match status" value="1"/>
</dbReference>
<evidence type="ECO:0000256" key="7">
    <source>
        <dbReference type="ARBA" id="ARBA00022777"/>
    </source>
</evidence>
<keyword evidence="9" id="KW-0902">Two-component regulatory system</keyword>
<dbReference type="SUPFAM" id="SSF47384">
    <property type="entry name" value="Homodimeric domain of signal transducing histidine kinase"/>
    <property type="match status" value="1"/>
</dbReference>
<proteinExistence type="predicted"/>
<evidence type="ECO:0000256" key="4">
    <source>
        <dbReference type="ARBA" id="ARBA00022553"/>
    </source>
</evidence>
<keyword evidence="10 12" id="KW-0472">Membrane</keyword>
<dbReference type="RefSeq" id="WP_043911028.1">
    <property type="nucleotide sequence ID" value="NZ_JXZB01000002.1"/>
</dbReference>
<comment type="catalytic activity">
    <reaction evidence="1">
        <text>ATP + protein L-histidine = ADP + protein N-phospho-L-histidine.</text>
        <dbReference type="EC" id="2.7.13.3"/>
    </reaction>
</comment>
<sequence>MKLSTRIALGAALLVPLLVAAAAALLLPLVNADLHRRQDAQLNDRAAALLPSARALLTADTKGRPKAEQNQQRKVLDAALDAGVRVAAADGTVLLSAGSQPADPQLLPAAGTVTVRQGGASWRVLTVKVNSGATAGTLWVLAPAGAPTEELRAVRRRVLLVALLAAPLSGLIAFVLAERATLPLRRLGRRAAVLDPRTGHAVFAHTRTGTTEVDELSGAIALLLSRYDEQAARTAHALDTARSFSSAASHELRTPLMSLRTNLDVLSAHPDLPEAERAEILAELQQDHARTVDLLSALSTLARGDLVEVSAFGPVDLAELVDAAVAEAGRRHPQTVFRTELPPEARVFGWDAGLRILLDNLLGNAAVHGRSGDAPAEVDVRLRIEGAAARLTVDDRGPGIPPADRAAVFRRFHRGPDSPGSGLGLTLVAQQAALHRGSATATTRPDSPGCRFDVRLPLLRDHAPTPELPAPRAWLGAPEQPTG</sequence>
<dbReference type="OrthoDB" id="5241347at2"/>
<dbReference type="PANTHER" id="PTHR45436:SF5">
    <property type="entry name" value="SENSOR HISTIDINE KINASE TRCS"/>
    <property type="match status" value="1"/>
</dbReference>
<evidence type="ECO:0000256" key="10">
    <source>
        <dbReference type="ARBA" id="ARBA00023136"/>
    </source>
</evidence>
<dbReference type="InterPro" id="IPR003594">
    <property type="entry name" value="HATPase_dom"/>
</dbReference>
<reference evidence="14 15" key="1">
    <citation type="submission" date="2015-02" db="EMBL/GenBank/DDBJ databases">
        <title>Draft genome sequence of Kitasatospora griseola MF730-N6, a bafilomycin, terpentecin and satosporin producer.</title>
        <authorList>
            <person name="Arens J.C."/>
            <person name="Haltli B."/>
            <person name="Kerr R.G."/>
        </authorList>
    </citation>
    <scope>NUCLEOTIDE SEQUENCE [LARGE SCALE GENOMIC DNA]</scope>
    <source>
        <strain evidence="14 15">MF730-N6</strain>
    </source>
</reference>
<dbReference type="Pfam" id="PF02518">
    <property type="entry name" value="HATPase_c"/>
    <property type="match status" value="1"/>
</dbReference>
<feature type="region of interest" description="Disordered" evidence="11">
    <location>
        <begin position="462"/>
        <end position="483"/>
    </location>
</feature>
<dbReference type="Gene3D" id="1.10.287.130">
    <property type="match status" value="1"/>
</dbReference>
<dbReference type="PRINTS" id="PR00344">
    <property type="entry name" value="BCTRLSENSOR"/>
</dbReference>
<dbReference type="Proteomes" id="UP000032066">
    <property type="component" value="Unassembled WGS sequence"/>
</dbReference>
<keyword evidence="6 12" id="KW-0812">Transmembrane</keyword>
<keyword evidence="7" id="KW-0418">Kinase</keyword>
<protein>
    <recommendedName>
        <fullName evidence="3">histidine kinase</fullName>
        <ecNumber evidence="3">2.7.13.3</ecNumber>
    </recommendedName>
</protein>
<accession>A0A0D0P0G1</accession>
<evidence type="ECO:0000256" key="6">
    <source>
        <dbReference type="ARBA" id="ARBA00022692"/>
    </source>
</evidence>
<keyword evidence="5" id="KW-0808">Transferase</keyword>
<evidence type="ECO:0000256" key="2">
    <source>
        <dbReference type="ARBA" id="ARBA00004236"/>
    </source>
</evidence>
<evidence type="ECO:0000256" key="5">
    <source>
        <dbReference type="ARBA" id="ARBA00022679"/>
    </source>
</evidence>
<evidence type="ECO:0000256" key="1">
    <source>
        <dbReference type="ARBA" id="ARBA00000085"/>
    </source>
</evidence>
<evidence type="ECO:0000256" key="3">
    <source>
        <dbReference type="ARBA" id="ARBA00012438"/>
    </source>
</evidence>
<keyword evidence="4" id="KW-0597">Phosphoprotein</keyword>
<name>A0A0D0P0G1_KITGR</name>
<dbReference type="AlphaFoldDB" id="A0A0D0P0G1"/>
<dbReference type="PATRIC" id="fig|2064.6.peg.2851"/>
<dbReference type="GO" id="GO:0000155">
    <property type="term" value="F:phosphorelay sensor kinase activity"/>
    <property type="evidence" value="ECO:0007669"/>
    <property type="project" value="InterPro"/>
</dbReference>
<comment type="subcellular location">
    <subcellularLocation>
        <location evidence="2">Cell membrane</location>
    </subcellularLocation>
</comment>
<dbReference type="InterPro" id="IPR050428">
    <property type="entry name" value="TCS_sensor_his_kinase"/>
</dbReference>
<dbReference type="InterPro" id="IPR036097">
    <property type="entry name" value="HisK_dim/P_sf"/>
</dbReference>
<dbReference type="SUPFAM" id="SSF55874">
    <property type="entry name" value="ATPase domain of HSP90 chaperone/DNA topoisomerase II/histidine kinase"/>
    <property type="match status" value="1"/>
</dbReference>
<dbReference type="InterPro" id="IPR003661">
    <property type="entry name" value="HisK_dim/P_dom"/>
</dbReference>
<dbReference type="InterPro" id="IPR004358">
    <property type="entry name" value="Sig_transdc_His_kin-like_C"/>
</dbReference>
<comment type="caution">
    <text evidence="14">The sequence shown here is derived from an EMBL/GenBank/DDBJ whole genome shotgun (WGS) entry which is preliminary data.</text>
</comment>
<dbReference type="Pfam" id="PF00512">
    <property type="entry name" value="HisKA"/>
    <property type="match status" value="1"/>
</dbReference>
<dbReference type="InterPro" id="IPR036890">
    <property type="entry name" value="HATPase_C_sf"/>
</dbReference>
<keyword evidence="15" id="KW-1185">Reference proteome</keyword>
<evidence type="ECO:0000259" key="13">
    <source>
        <dbReference type="PROSITE" id="PS50109"/>
    </source>
</evidence>
<evidence type="ECO:0000313" key="14">
    <source>
        <dbReference type="EMBL" id="KIQ65026.1"/>
    </source>
</evidence>
<evidence type="ECO:0000256" key="12">
    <source>
        <dbReference type="SAM" id="Phobius"/>
    </source>
</evidence>
<dbReference type="EMBL" id="JXZB01000002">
    <property type="protein sequence ID" value="KIQ65026.1"/>
    <property type="molecule type" value="Genomic_DNA"/>
</dbReference>
<evidence type="ECO:0000256" key="9">
    <source>
        <dbReference type="ARBA" id="ARBA00023012"/>
    </source>
</evidence>
<evidence type="ECO:0000313" key="15">
    <source>
        <dbReference type="Proteomes" id="UP000032066"/>
    </source>
</evidence>
<evidence type="ECO:0000256" key="11">
    <source>
        <dbReference type="SAM" id="MobiDB-lite"/>
    </source>
</evidence>
<dbReference type="CDD" id="cd00082">
    <property type="entry name" value="HisKA"/>
    <property type="match status" value="1"/>
</dbReference>
<dbReference type="EC" id="2.7.13.3" evidence="3"/>